<evidence type="ECO:0000313" key="3">
    <source>
        <dbReference type="Proteomes" id="UP000235739"/>
    </source>
</evidence>
<keyword evidence="1" id="KW-0175">Coiled coil</keyword>
<dbReference type="InterPro" id="IPR009057">
    <property type="entry name" value="Homeodomain-like_sf"/>
</dbReference>
<reference evidence="2 3" key="1">
    <citation type="journal article" date="2017" name="Elife">
        <title>Extensive horizontal gene transfer in cheese-associated bacteria.</title>
        <authorList>
            <person name="Bonham K.S."/>
            <person name="Wolfe B.E."/>
            <person name="Dutton R.J."/>
        </authorList>
    </citation>
    <scope>NUCLEOTIDE SEQUENCE [LARGE SCALE GENOMIC DNA]</scope>
    <source>
        <strain evidence="2 3">JB182</strain>
    </source>
</reference>
<dbReference type="GO" id="GO:0003677">
    <property type="term" value="F:DNA binding"/>
    <property type="evidence" value="ECO:0007669"/>
    <property type="project" value="InterPro"/>
</dbReference>
<dbReference type="GO" id="GO:0004803">
    <property type="term" value="F:transposase activity"/>
    <property type="evidence" value="ECO:0007669"/>
    <property type="project" value="InterPro"/>
</dbReference>
<dbReference type="SUPFAM" id="SSF46689">
    <property type="entry name" value="Homeodomain-like"/>
    <property type="match status" value="1"/>
</dbReference>
<proteinExistence type="predicted"/>
<protein>
    <recommendedName>
        <fullName evidence="4">Transposase</fullName>
    </recommendedName>
</protein>
<dbReference type="InterPro" id="IPR036388">
    <property type="entry name" value="WH-like_DNA-bd_sf"/>
</dbReference>
<accession>A0A2N7RXJ3</accession>
<dbReference type="GO" id="GO:0006313">
    <property type="term" value="P:DNA transposition"/>
    <property type="evidence" value="ECO:0007669"/>
    <property type="project" value="InterPro"/>
</dbReference>
<dbReference type="Gene3D" id="1.10.10.10">
    <property type="entry name" value="Winged helix-like DNA-binding domain superfamily/Winged helix DNA-binding domain"/>
    <property type="match status" value="1"/>
</dbReference>
<sequence length="113" mass="12731">MEHMPKQYTPEVKGRAVTYVLDRLDRYKSVYGACQDLAPKLNIGAETLRRWVVQAQIDAGDRTGPTSEELAEIKALMAKFKELEETNEILRQSAIFFARELVVGSPESSPVTM</sequence>
<dbReference type="Proteomes" id="UP000235739">
    <property type="component" value="Unassembled WGS sequence"/>
</dbReference>
<gene>
    <name evidence="2" type="ORF">CIK84_17520</name>
</gene>
<comment type="caution">
    <text evidence="2">The sequence shown here is derived from an EMBL/GenBank/DDBJ whole genome shotgun (WGS) entry which is preliminary data.</text>
</comment>
<dbReference type="AlphaFoldDB" id="A0A2N7RXJ3"/>
<evidence type="ECO:0008006" key="4">
    <source>
        <dbReference type="Google" id="ProtNLM"/>
    </source>
</evidence>
<evidence type="ECO:0000313" key="2">
    <source>
        <dbReference type="EMBL" id="PMQ18606.1"/>
    </source>
</evidence>
<evidence type="ECO:0000256" key="1">
    <source>
        <dbReference type="SAM" id="Coils"/>
    </source>
</evidence>
<name>A0A2N7RXJ3_9MICC</name>
<dbReference type="EMBL" id="PNQX01000004">
    <property type="protein sequence ID" value="PMQ18606.1"/>
    <property type="molecule type" value="Genomic_DNA"/>
</dbReference>
<feature type="coiled-coil region" evidence="1">
    <location>
        <begin position="66"/>
        <end position="93"/>
    </location>
</feature>
<organism evidence="2 3">
    <name type="scientific">Glutamicibacter arilaitensis</name>
    <dbReference type="NCBI Taxonomy" id="256701"/>
    <lineage>
        <taxon>Bacteria</taxon>
        <taxon>Bacillati</taxon>
        <taxon>Actinomycetota</taxon>
        <taxon>Actinomycetes</taxon>
        <taxon>Micrococcales</taxon>
        <taxon>Micrococcaceae</taxon>
        <taxon>Glutamicibacter</taxon>
    </lineage>
</organism>